<dbReference type="SMART" id="SM00930">
    <property type="entry name" value="NIL"/>
    <property type="match status" value="1"/>
</dbReference>
<dbReference type="PANTHER" id="PTHR43166:SF30">
    <property type="entry name" value="METHIONINE IMPORT ATP-BINDING PROTEIN METN"/>
    <property type="match status" value="1"/>
</dbReference>
<keyword evidence="6" id="KW-0029">Amino-acid transport</keyword>
<dbReference type="SUPFAM" id="SSF52540">
    <property type="entry name" value="P-loop containing nucleoside triphosphate hydrolases"/>
    <property type="match status" value="1"/>
</dbReference>
<dbReference type="InterPro" id="IPR017871">
    <property type="entry name" value="ABC_transporter-like_CS"/>
</dbReference>
<feature type="domain" description="ABC transporter" evidence="8">
    <location>
        <begin position="35"/>
        <end position="282"/>
    </location>
</feature>
<dbReference type="EMBL" id="ACKX01000235">
    <property type="protein sequence ID" value="EEJ50229.1"/>
    <property type="molecule type" value="Genomic_DNA"/>
</dbReference>
<dbReference type="GO" id="GO:0005524">
    <property type="term" value="F:ATP binding"/>
    <property type="evidence" value="ECO:0007669"/>
    <property type="project" value="UniProtKB-KW"/>
</dbReference>
<dbReference type="GO" id="GO:0016887">
    <property type="term" value="F:ATP hydrolysis activity"/>
    <property type="evidence" value="ECO:0007669"/>
    <property type="project" value="InterPro"/>
</dbReference>
<dbReference type="InterPro" id="IPR045865">
    <property type="entry name" value="ACT-like_dom_sf"/>
</dbReference>
<evidence type="ECO:0000313" key="10">
    <source>
        <dbReference type="Proteomes" id="UP000004121"/>
    </source>
</evidence>
<keyword evidence="5" id="KW-1278">Translocase</keyword>
<dbReference type="InterPro" id="IPR027417">
    <property type="entry name" value="P-loop_NTPase"/>
</dbReference>
<dbReference type="PROSITE" id="PS00211">
    <property type="entry name" value="ABC_TRANSPORTER_1"/>
    <property type="match status" value="1"/>
</dbReference>
<dbReference type="Pfam" id="PF09383">
    <property type="entry name" value="NIL"/>
    <property type="match status" value="1"/>
</dbReference>
<dbReference type="InterPro" id="IPR050086">
    <property type="entry name" value="MetN_ABC_transporter-like"/>
</dbReference>
<gene>
    <name evidence="9" type="ORF">HMPREF6123_2498</name>
</gene>
<dbReference type="Proteomes" id="UP000004121">
    <property type="component" value="Unassembled WGS sequence"/>
</dbReference>
<dbReference type="InterPro" id="IPR003593">
    <property type="entry name" value="AAA+_ATPase"/>
</dbReference>
<keyword evidence="7" id="KW-0472">Membrane</keyword>
<dbReference type="Gene3D" id="3.40.50.300">
    <property type="entry name" value="P-loop containing nucleotide triphosphate hydrolases"/>
    <property type="match status" value="1"/>
</dbReference>
<keyword evidence="10" id="KW-1185">Reference proteome</keyword>
<protein>
    <submittedName>
        <fullName evidence="9">ABC transporter, ATP-binding protein</fullName>
    </submittedName>
</protein>
<accession>C2L179</accession>
<evidence type="ECO:0000256" key="6">
    <source>
        <dbReference type="ARBA" id="ARBA00022970"/>
    </source>
</evidence>
<keyword evidence="3" id="KW-0547">Nucleotide-binding</keyword>
<evidence type="ECO:0000256" key="5">
    <source>
        <dbReference type="ARBA" id="ARBA00022967"/>
    </source>
</evidence>
<dbReference type="InterPro" id="IPR018449">
    <property type="entry name" value="NIL_domain"/>
</dbReference>
<proteinExistence type="predicted"/>
<evidence type="ECO:0000313" key="9">
    <source>
        <dbReference type="EMBL" id="EEJ50229.1"/>
    </source>
</evidence>
<dbReference type="Gene3D" id="3.30.70.260">
    <property type="match status" value="1"/>
</dbReference>
<keyword evidence="2" id="KW-1003">Cell membrane</keyword>
<evidence type="ECO:0000259" key="8">
    <source>
        <dbReference type="PROSITE" id="PS50893"/>
    </source>
</evidence>
<evidence type="ECO:0000256" key="7">
    <source>
        <dbReference type="ARBA" id="ARBA00023136"/>
    </source>
</evidence>
<keyword evidence="1" id="KW-0813">Transport</keyword>
<dbReference type="InterPro" id="IPR003439">
    <property type="entry name" value="ABC_transporter-like_ATP-bd"/>
</dbReference>
<reference evidence="9 10" key="1">
    <citation type="submission" date="2009-04" db="EMBL/GenBank/DDBJ databases">
        <authorList>
            <person name="Qin X."/>
            <person name="Bachman B."/>
            <person name="Battles P."/>
            <person name="Bell A."/>
            <person name="Bess C."/>
            <person name="Bickham C."/>
            <person name="Chaboub L."/>
            <person name="Chen D."/>
            <person name="Coyle M."/>
            <person name="Deiros D.R."/>
            <person name="Dinh H."/>
            <person name="Forbes L."/>
            <person name="Fowler G."/>
            <person name="Francisco L."/>
            <person name="Fu Q."/>
            <person name="Gubbala S."/>
            <person name="Hale W."/>
            <person name="Han Y."/>
            <person name="Hemphill L."/>
            <person name="Highlander S.K."/>
            <person name="Hirani K."/>
            <person name="Hogues M."/>
            <person name="Jackson L."/>
            <person name="Jakkamsetti A."/>
            <person name="Javaid M."/>
            <person name="Jiang H."/>
            <person name="Korchina V."/>
            <person name="Kovar C."/>
            <person name="Lara F."/>
            <person name="Lee S."/>
            <person name="Mata R."/>
            <person name="Mathew T."/>
            <person name="Moen C."/>
            <person name="Morales K."/>
            <person name="Munidasa M."/>
            <person name="Nazareth L."/>
            <person name="Ngo R."/>
            <person name="Nguyen L."/>
            <person name="Okwuonu G."/>
            <person name="Ongeri F."/>
            <person name="Patil S."/>
            <person name="Petrosino J."/>
            <person name="Pham C."/>
            <person name="Pham P."/>
            <person name="Pu L.-L."/>
            <person name="Puazo M."/>
            <person name="Raj R."/>
            <person name="Reid J."/>
            <person name="Rouhana J."/>
            <person name="Saada N."/>
            <person name="Shang Y."/>
            <person name="Simmons D."/>
            <person name="Thornton R."/>
            <person name="Warren J."/>
            <person name="Weissenberger G."/>
            <person name="Zhang J."/>
            <person name="Zhang L."/>
            <person name="Zhou C."/>
            <person name="Zhu D."/>
            <person name="Muzny D."/>
            <person name="Worley K."/>
            <person name="Gibbs R."/>
        </authorList>
    </citation>
    <scope>NUCLEOTIDE SEQUENCE [LARGE SCALE GENOMIC DNA]</scope>
    <source>
        <strain evidence="9 10">F0268</strain>
    </source>
</reference>
<dbReference type="Pfam" id="PF00005">
    <property type="entry name" value="ABC_tran"/>
    <property type="match status" value="1"/>
</dbReference>
<dbReference type="STRING" id="585501.HMPREF6123_2498"/>
<evidence type="ECO:0000256" key="2">
    <source>
        <dbReference type="ARBA" id="ARBA00022475"/>
    </source>
</evidence>
<dbReference type="PROSITE" id="PS50893">
    <property type="entry name" value="ABC_TRANSPORTER_2"/>
    <property type="match status" value="1"/>
</dbReference>
<evidence type="ECO:0000256" key="1">
    <source>
        <dbReference type="ARBA" id="ARBA00022448"/>
    </source>
</evidence>
<keyword evidence="4 9" id="KW-0067">ATP-binding</keyword>
<dbReference type="PANTHER" id="PTHR43166">
    <property type="entry name" value="AMINO ACID IMPORT ATP-BINDING PROTEIN"/>
    <property type="match status" value="1"/>
</dbReference>
<dbReference type="SMART" id="SM00382">
    <property type="entry name" value="AAA"/>
    <property type="match status" value="1"/>
</dbReference>
<comment type="caution">
    <text evidence="9">The sequence shown here is derived from an EMBL/GenBank/DDBJ whole genome shotgun (WGS) entry which is preliminary data.</text>
</comment>
<evidence type="ECO:0000256" key="4">
    <source>
        <dbReference type="ARBA" id="ARBA00022840"/>
    </source>
</evidence>
<sequence length="371" mass="41363">MEDKMTEAIVKNEALPKENYTANGSGEELKNENIIEIKGLGKTFKTDGEDFVALDQIDLSIRRGSIQGIIGLSGAGKSTLVRCINYLEKPSSGQIYFRGQSLGSMKQREILAMRQNMGMIFQQFNLLEQRNLLKNVSYPLEISHKGGPISYVKKRKARLERAKELLAMVGLEGREYSHPSQLSGGQKQRVAIARALATKPEVLLCDEATSALDPKTTEQILELLKKINREMGVTIILITHQMSVIEAICDEVAIIDHSRIAEAGPVKEVFRSPKSEIGRKLILGEGEKETRFGTGKRIRLVFDGRSAHEPVISEMILSAKAPVNILFANTKDVDNIAMGQMIIELPENPEDEFQILSFLKERGILYEEVHS</sequence>
<dbReference type="eggNOG" id="COG1135">
    <property type="taxonomic scope" value="Bacteria"/>
</dbReference>
<evidence type="ECO:0000256" key="3">
    <source>
        <dbReference type="ARBA" id="ARBA00022741"/>
    </source>
</evidence>
<dbReference type="SUPFAM" id="SSF55021">
    <property type="entry name" value="ACT-like"/>
    <property type="match status" value="1"/>
</dbReference>
<organism evidence="9 10">
    <name type="scientific">Oribacterium sinus F0268</name>
    <dbReference type="NCBI Taxonomy" id="585501"/>
    <lineage>
        <taxon>Bacteria</taxon>
        <taxon>Bacillati</taxon>
        <taxon>Bacillota</taxon>
        <taxon>Clostridia</taxon>
        <taxon>Lachnospirales</taxon>
        <taxon>Lachnospiraceae</taxon>
        <taxon>Oribacterium</taxon>
    </lineage>
</organism>
<name>C2L179_9FIRM</name>
<dbReference type="HOGENOM" id="CLU_000604_1_3_9"/>
<dbReference type="GO" id="GO:0006865">
    <property type="term" value="P:amino acid transport"/>
    <property type="evidence" value="ECO:0007669"/>
    <property type="project" value="UniProtKB-KW"/>
</dbReference>
<dbReference type="AlphaFoldDB" id="C2L179"/>
<dbReference type="InParanoid" id="C2L179"/>